<dbReference type="AlphaFoldDB" id="A0A3M0B7P0"/>
<protein>
    <recommendedName>
        <fullName evidence="4">Copper resistance protein D</fullName>
    </recommendedName>
</protein>
<keyword evidence="1" id="KW-0472">Membrane</keyword>
<dbReference type="EMBL" id="REFO01000014">
    <property type="protein sequence ID" value="RMA93161.1"/>
    <property type="molecule type" value="Genomic_DNA"/>
</dbReference>
<gene>
    <name evidence="2" type="ORF">CLV39_1496</name>
</gene>
<name>A0A3M0B7P0_9AQUI</name>
<organism evidence="2 3">
    <name type="scientific">Hydrogenothermus marinus</name>
    <dbReference type="NCBI Taxonomy" id="133270"/>
    <lineage>
        <taxon>Bacteria</taxon>
        <taxon>Pseudomonadati</taxon>
        <taxon>Aquificota</taxon>
        <taxon>Aquificia</taxon>
        <taxon>Aquificales</taxon>
        <taxon>Hydrogenothermaceae</taxon>
        <taxon>Hydrogenothermus</taxon>
    </lineage>
</organism>
<evidence type="ECO:0008006" key="4">
    <source>
        <dbReference type="Google" id="ProtNLM"/>
    </source>
</evidence>
<sequence>MINAILEWLHIIAVLIWIGGMFYTLFILKPTLSILEDKKAKFMEKIMDKFFPFVWVSIILLFITGGVKAKYFIHYPLFNLKLFIYFIMIIVFSYIYFGLYKKLKTTENKAIYF</sequence>
<evidence type="ECO:0000313" key="2">
    <source>
        <dbReference type="EMBL" id="RMA93161.1"/>
    </source>
</evidence>
<feature type="transmembrane region" description="Helical" evidence="1">
    <location>
        <begin position="49"/>
        <end position="67"/>
    </location>
</feature>
<dbReference type="OrthoDB" id="8419862at2"/>
<dbReference type="Proteomes" id="UP000280842">
    <property type="component" value="Unassembled WGS sequence"/>
</dbReference>
<evidence type="ECO:0000313" key="3">
    <source>
        <dbReference type="Proteomes" id="UP000280842"/>
    </source>
</evidence>
<feature type="transmembrane region" description="Helical" evidence="1">
    <location>
        <begin position="82"/>
        <end position="100"/>
    </location>
</feature>
<keyword evidence="3" id="KW-1185">Reference proteome</keyword>
<proteinExistence type="predicted"/>
<reference evidence="2 3" key="1">
    <citation type="submission" date="2018-10" db="EMBL/GenBank/DDBJ databases">
        <title>Genomic Encyclopedia of Archaeal and Bacterial Type Strains, Phase II (KMG-II): from individual species to whole genera.</title>
        <authorList>
            <person name="Goeker M."/>
        </authorList>
    </citation>
    <scope>NUCLEOTIDE SEQUENCE [LARGE SCALE GENOMIC DNA]</scope>
    <source>
        <strain evidence="2 3">VM1</strain>
    </source>
</reference>
<dbReference type="RefSeq" id="WP_121923600.1">
    <property type="nucleotide sequence ID" value="NZ_REFO01000014.1"/>
</dbReference>
<feature type="transmembrane region" description="Helical" evidence="1">
    <location>
        <begin position="6"/>
        <end position="28"/>
    </location>
</feature>
<accession>A0A3M0B7P0</accession>
<keyword evidence="1" id="KW-0812">Transmembrane</keyword>
<keyword evidence="1" id="KW-1133">Transmembrane helix</keyword>
<evidence type="ECO:0000256" key="1">
    <source>
        <dbReference type="SAM" id="Phobius"/>
    </source>
</evidence>
<comment type="caution">
    <text evidence="2">The sequence shown here is derived from an EMBL/GenBank/DDBJ whole genome shotgun (WGS) entry which is preliminary data.</text>
</comment>